<organism evidence="1 2">
    <name type="scientific">Racocetra persica</name>
    <dbReference type="NCBI Taxonomy" id="160502"/>
    <lineage>
        <taxon>Eukaryota</taxon>
        <taxon>Fungi</taxon>
        <taxon>Fungi incertae sedis</taxon>
        <taxon>Mucoromycota</taxon>
        <taxon>Glomeromycotina</taxon>
        <taxon>Glomeromycetes</taxon>
        <taxon>Diversisporales</taxon>
        <taxon>Gigasporaceae</taxon>
        <taxon>Racocetra</taxon>
    </lineage>
</organism>
<protein>
    <submittedName>
        <fullName evidence="1">34211_t:CDS:1</fullName>
    </submittedName>
</protein>
<reference evidence="1" key="1">
    <citation type="submission" date="2021-06" db="EMBL/GenBank/DDBJ databases">
        <authorList>
            <person name="Kallberg Y."/>
            <person name="Tangrot J."/>
            <person name="Rosling A."/>
        </authorList>
    </citation>
    <scope>NUCLEOTIDE SEQUENCE</scope>
    <source>
        <strain evidence="1">MA461A</strain>
    </source>
</reference>
<accession>A0ACA9QJT6</accession>
<feature type="non-terminal residue" evidence="1">
    <location>
        <position position="55"/>
    </location>
</feature>
<proteinExistence type="predicted"/>
<sequence length="55" mass="6348">FLVFGCSLLVVSFFRRHYDFILDPSKPFVTSGGTNDELTYNAIKKKLHAVLLENW</sequence>
<feature type="non-terminal residue" evidence="1">
    <location>
        <position position="1"/>
    </location>
</feature>
<dbReference type="EMBL" id="CAJVQC010031026">
    <property type="protein sequence ID" value="CAG8747285.1"/>
    <property type="molecule type" value="Genomic_DNA"/>
</dbReference>
<keyword evidence="2" id="KW-1185">Reference proteome</keyword>
<name>A0ACA9QJT6_9GLOM</name>
<gene>
    <name evidence="1" type="ORF">RPERSI_LOCUS13802</name>
</gene>
<evidence type="ECO:0000313" key="1">
    <source>
        <dbReference type="EMBL" id="CAG8747285.1"/>
    </source>
</evidence>
<evidence type="ECO:0000313" key="2">
    <source>
        <dbReference type="Proteomes" id="UP000789920"/>
    </source>
</evidence>
<comment type="caution">
    <text evidence="1">The sequence shown here is derived from an EMBL/GenBank/DDBJ whole genome shotgun (WGS) entry which is preliminary data.</text>
</comment>
<dbReference type="Proteomes" id="UP000789920">
    <property type="component" value="Unassembled WGS sequence"/>
</dbReference>